<name>A0A0B7NAG2_9FUNG</name>
<protein>
    <submittedName>
        <fullName evidence="1">Uncharacterized protein</fullName>
    </submittedName>
</protein>
<gene>
    <name evidence="1" type="primary">PARPA_09696.1 scaffold 38004</name>
</gene>
<evidence type="ECO:0000313" key="1">
    <source>
        <dbReference type="EMBL" id="CEP15475.1"/>
    </source>
</evidence>
<dbReference type="AlphaFoldDB" id="A0A0B7NAG2"/>
<evidence type="ECO:0000313" key="2">
    <source>
        <dbReference type="Proteomes" id="UP000054107"/>
    </source>
</evidence>
<reference evidence="1 2" key="1">
    <citation type="submission" date="2014-09" db="EMBL/GenBank/DDBJ databases">
        <authorList>
            <person name="Ellenberger Sabrina"/>
        </authorList>
    </citation>
    <scope>NUCLEOTIDE SEQUENCE [LARGE SCALE GENOMIC DNA]</scope>
    <source>
        <strain evidence="1 2">CBS 412.66</strain>
    </source>
</reference>
<keyword evidence="2" id="KW-1185">Reference proteome</keyword>
<dbReference type="EMBL" id="LN732342">
    <property type="protein sequence ID" value="CEP15475.1"/>
    <property type="molecule type" value="Genomic_DNA"/>
</dbReference>
<proteinExistence type="predicted"/>
<organism evidence="1 2">
    <name type="scientific">Parasitella parasitica</name>
    <dbReference type="NCBI Taxonomy" id="35722"/>
    <lineage>
        <taxon>Eukaryota</taxon>
        <taxon>Fungi</taxon>
        <taxon>Fungi incertae sedis</taxon>
        <taxon>Mucoromycota</taxon>
        <taxon>Mucoromycotina</taxon>
        <taxon>Mucoromycetes</taxon>
        <taxon>Mucorales</taxon>
        <taxon>Mucorineae</taxon>
        <taxon>Mucoraceae</taxon>
        <taxon>Parasitella</taxon>
    </lineage>
</organism>
<dbReference type="Proteomes" id="UP000054107">
    <property type="component" value="Unassembled WGS sequence"/>
</dbReference>
<sequence length="87" mass="10096">MARWYADSVIAMGIITWSGFREELIEKCGKFSADIREHAGEEFQSLRKQAQINAQDFVKRFILKAFSEEQFYFNSADSFRSSELLSS</sequence>
<accession>A0A0B7NAG2</accession>